<keyword evidence="3" id="KW-1185">Reference proteome</keyword>
<name>A0A7D7QV77_PLAMR</name>
<protein>
    <submittedName>
        <fullName evidence="2">DUF4007 family protein</fullName>
    </submittedName>
</protein>
<dbReference type="KEGG" id="pdec:H1Q58_14825"/>
<sequence length="299" mass="35186">MKEGILMGYSQHQSFYLRDRWLSKAMKNIEENSSFFYEKDAFEKIGLGKNMVQSLKHWIVATKLYEEVKENNKKHHEITPLGKFIKEKDRAIKYFNSAGLLHHSLATNKEVSTTWYWFFNIYTETVFSREEVFEELTKWVQKREKRVVSENSLKRDLDCLIKIYTTGGSTSDPEEVILSPLNKLNVLEERNGTIYKKEVKMDEDNLLLVGYTLLKFCETHGASAINLDDIVHKENLLGKLFNMRRSSIVNLISEWTEHPQYPVVFTRTNNLDTLRLPDVSPEDFINYEYNRKAEKNYGN</sequence>
<organism evidence="2 3">
    <name type="scientific">Planococcus maritimus</name>
    <dbReference type="NCBI Taxonomy" id="192421"/>
    <lineage>
        <taxon>Bacteria</taxon>
        <taxon>Bacillati</taxon>
        <taxon>Bacillota</taxon>
        <taxon>Bacilli</taxon>
        <taxon>Bacillales</taxon>
        <taxon>Caryophanaceae</taxon>
        <taxon>Planococcus</taxon>
    </lineage>
</organism>
<dbReference type="Proteomes" id="UP000514716">
    <property type="component" value="Chromosome"/>
</dbReference>
<evidence type="ECO:0000313" key="2">
    <source>
        <dbReference type="EMBL" id="QMT17214.1"/>
    </source>
</evidence>
<reference evidence="2 3" key="1">
    <citation type="submission" date="2020-07" db="EMBL/GenBank/DDBJ databases">
        <title>Screening of a cold-adapted Planococcus bacterium producing protease in traditional shrimp paste and protease identification by genome sequencing.</title>
        <authorList>
            <person name="Gao R."/>
            <person name="Leng W."/>
            <person name="Chu Q."/>
            <person name="Wu X."/>
            <person name="Liu H."/>
            <person name="Li X."/>
        </authorList>
    </citation>
    <scope>NUCLEOTIDE SEQUENCE [LARGE SCALE GENOMIC DNA]</scope>
    <source>
        <strain evidence="2 3">XJ11</strain>
    </source>
</reference>
<dbReference type="AlphaFoldDB" id="A0A7D7QV77"/>
<accession>A0A7D7QV77</accession>
<feature type="domain" description="DUF4007" evidence="1">
    <location>
        <begin position="9"/>
        <end position="279"/>
    </location>
</feature>
<evidence type="ECO:0000313" key="3">
    <source>
        <dbReference type="Proteomes" id="UP000514716"/>
    </source>
</evidence>
<dbReference type="EMBL" id="CP059540">
    <property type="protein sequence ID" value="QMT17214.1"/>
    <property type="molecule type" value="Genomic_DNA"/>
</dbReference>
<evidence type="ECO:0000259" key="1">
    <source>
        <dbReference type="Pfam" id="PF13182"/>
    </source>
</evidence>
<proteinExistence type="predicted"/>
<gene>
    <name evidence="2" type="ORF">H1Q58_14825</name>
</gene>
<dbReference type="InterPro" id="IPR025248">
    <property type="entry name" value="DUF4007"/>
</dbReference>
<dbReference type="RefSeq" id="WP_182091933.1">
    <property type="nucleotide sequence ID" value="NZ_CP059540.1"/>
</dbReference>
<dbReference type="Pfam" id="PF13182">
    <property type="entry name" value="DUF4007"/>
    <property type="match status" value="1"/>
</dbReference>